<organism evidence="2">
    <name type="scientific">marine metagenome</name>
    <dbReference type="NCBI Taxonomy" id="408172"/>
    <lineage>
        <taxon>unclassified sequences</taxon>
        <taxon>metagenomes</taxon>
        <taxon>ecological metagenomes</taxon>
    </lineage>
</organism>
<accession>A0A382BJN0</accession>
<dbReference type="InterPro" id="IPR011250">
    <property type="entry name" value="OMP/PagP_B-barrel"/>
</dbReference>
<name>A0A382BJN0_9ZZZZ</name>
<gene>
    <name evidence="2" type="ORF">METZ01_LOCUS166849</name>
</gene>
<dbReference type="SUPFAM" id="SSF56925">
    <property type="entry name" value="OMPA-like"/>
    <property type="match status" value="1"/>
</dbReference>
<dbReference type="EMBL" id="UINC01030121">
    <property type="protein sequence ID" value="SVB13995.1"/>
    <property type="molecule type" value="Genomic_DNA"/>
</dbReference>
<dbReference type="Pfam" id="PF01298">
    <property type="entry name" value="TbpB_B_D"/>
    <property type="match status" value="1"/>
</dbReference>
<reference evidence="2" key="1">
    <citation type="submission" date="2018-05" db="EMBL/GenBank/DDBJ databases">
        <authorList>
            <person name="Lanie J.A."/>
            <person name="Ng W.-L."/>
            <person name="Kazmierczak K.M."/>
            <person name="Andrzejewski T.M."/>
            <person name="Davidsen T.M."/>
            <person name="Wayne K.J."/>
            <person name="Tettelin H."/>
            <person name="Glass J.I."/>
            <person name="Rusch D."/>
            <person name="Podicherti R."/>
            <person name="Tsui H.-C.T."/>
            <person name="Winkler M.E."/>
        </authorList>
    </citation>
    <scope>NUCLEOTIDE SEQUENCE</scope>
</reference>
<proteinExistence type="predicted"/>
<dbReference type="InterPro" id="IPR001677">
    <property type="entry name" value="TbpB_B_D"/>
</dbReference>
<feature type="domain" description="Transferrin-binding protein B C-lobe/N-lobe beta-barrel" evidence="1">
    <location>
        <begin position="48"/>
        <end position="176"/>
    </location>
</feature>
<protein>
    <recommendedName>
        <fullName evidence="1">Transferrin-binding protein B C-lobe/N-lobe beta-barrel domain-containing protein</fullName>
    </recommendedName>
</protein>
<dbReference type="AlphaFoldDB" id="A0A382BJN0"/>
<evidence type="ECO:0000259" key="1">
    <source>
        <dbReference type="Pfam" id="PF01298"/>
    </source>
</evidence>
<evidence type="ECO:0000313" key="2">
    <source>
        <dbReference type="EMBL" id="SVB13995.1"/>
    </source>
</evidence>
<dbReference type="Gene3D" id="2.40.160.90">
    <property type="match status" value="1"/>
</dbReference>
<sequence>MRTVEQTKYVTQLLQYRAPRTDIPSEFFSYNYDFLAFVMGDQTWASDMPSSGSATYNGFTQMFESAEYHDGVYSGQIEKMYFYGFSTFTANFSNRDFTGQLDFDYGAYAYDAENAITLDFDYILELNGTISGTSFSGTVTNPNLANPNDDVTSSFTGNFFGPNATELGGTFNYSNVNYTNDDGTTGSTYRIGTFTGCQGC</sequence>